<dbReference type="Proteomes" id="UP000663870">
    <property type="component" value="Unassembled WGS sequence"/>
</dbReference>
<dbReference type="InterPro" id="IPR011990">
    <property type="entry name" value="TPR-like_helical_dom_sf"/>
</dbReference>
<name>A0A813S1B4_9BILA</name>
<dbReference type="GO" id="GO:0016779">
    <property type="term" value="F:nucleotidyltransferase activity"/>
    <property type="evidence" value="ECO:0007669"/>
    <property type="project" value="UniProtKB-KW"/>
</dbReference>
<dbReference type="SUPFAM" id="SSF48452">
    <property type="entry name" value="TPR-like"/>
    <property type="match status" value="1"/>
</dbReference>
<evidence type="ECO:0000256" key="2">
    <source>
        <dbReference type="ARBA" id="ARBA00022676"/>
    </source>
</evidence>
<dbReference type="Gene3D" id="3.90.176.10">
    <property type="entry name" value="Toxin ADP-ribosyltransferase, Chain A, domain 1"/>
    <property type="match status" value="1"/>
</dbReference>
<dbReference type="EMBL" id="CAJNOL010000017">
    <property type="protein sequence ID" value="CAF0748611.1"/>
    <property type="molecule type" value="Genomic_DNA"/>
</dbReference>
<keyword evidence="3 8" id="KW-0808">Transferase</keyword>
<gene>
    <name evidence="9" type="ORF">JXQ802_LOCUS1547</name>
    <name evidence="10" type="ORF">PYM288_LOCUS4015</name>
</gene>
<evidence type="ECO:0000313" key="12">
    <source>
        <dbReference type="Proteomes" id="UP000663870"/>
    </source>
</evidence>
<dbReference type="PANTHER" id="PTHR45641">
    <property type="entry name" value="TETRATRICOPEPTIDE REPEAT PROTEIN (AFU_ORTHOLOGUE AFUA_6G03870)"/>
    <property type="match status" value="1"/>
</dbReference>
<protein>
    <recommendedName>
        <fullName evidence="8">NAD(P)(+)--arginine ADP-ribosyltransferase</fullName>
        <ecNumber evidence="8">2.4.2.31</ecNumber>
    </recommendedName>
    <alternativeName>
        <fullName evidence="8">Mono(ADP-ribosyl)transferase</fullName>
    </alternativeName>
</protein>
<dbReference type="InterPro" id="IPR000768">
    <property type="entry name" value="ART"/>
</dbReference>
<dbReference type="PANTHER" id="PTHR45641:SF19">
    <property type="entry name" value="NEPHROCYSTIN-3"/>
    <property type="match status" value="1"/>
</dbReference>
<dbReference type="PROSITE" id="PS51996">
    <property type="entry name" value="TR_MART"/>
    <property type="match status" value="1"/>
</dbReference>
<proteinExistence type="inferred from homology"/>
<keyword evidence="8" id="KW-0521">NADP</keyword>
<dbReference type="SUPFAM" id="SSF56399">
    <property type="entry name" value="ADP-ribosylation"/>
    <property type="match status" value="1"/>
</dbReference>
<keyword evidence="12" id="KW-1185">Reference proteome</keyword>
<evidence type="ECO:0000256" key="8">
    <source>
        <dbReference type="RuleBase" id="RU361228"/>
    </source>
</evidence>
<keyword evidence="5" id="KW-0677">Repeat</keyword>
<dbReference type="Pfam" id="PF01129">
    <property type="entry name" value="ART"/>
    <property type="match status" value="1"/>
</dbReference>
<evidence type="ECO:0000256" key="4">
    <source>
        <dbReference type="ARBA" id="ARBA00022695"/>
    </source>
</evidence>
<dbReference type="InterPro" id="IPR019734">
    <property type="entry name" value="TPR_rpt"/>
</dbReference>
<dbReference type="EC" id="2.4.2.31" evidence="8"/>
<evidence type="ECO:0000313" key="9">
    <source>
        <dbReference type="EMBL" id="CAF0748611.1"/>
    </source>
</evidence>
<dbReference type="Pfam" id="PF13181">
    <property type="entry name" value="TPR_8"/>
    <property type="match status" value="1"/>
</dbReference>
<evidence type="ECO:0000256" key="3">
    <source>
        <dbReference type="ARBA" id="ARBA00022679"/>
    </source>
</evidence>
<dbReference type="GO" id="GO:0106274">
    <property type="term" value="F:NAD+-protein-arginine ADP-ribosyltransferase activity"/>
    <property type="evidence" value="ECO:0007669"/>
    <property type="project" value="UniProtKB-EC"/>
</dbReference>
<keyword evidence="2 8" id="KW-0328">Glycosyltransferase</keyword>
<evidence type="ECO:0000256" key="7">
    <source>
        <dbReference type="ARBA" id="ARBA00047597"/>
    </source>
</evidence>
<sequence>MNMAGTSPNTLEKSYVHHLVWLDKNIENYTNKQKLNQWHELDDKIKLFSNKEDCIDYIQRQDDKNTKSYIIFIISDSFSQQVIPHIHDCICILAIFIFSTNSENCQNLKYPKLRAICVDISDLFNRIRNCMDRDKVSIAFSLFNKRDNTDAETTSLKDKSDEQYPIRNLKEDQARFLWFYKCHHFMIELEDDDRQAKEEMISCFRTKFNKNERILKPIDEFEKQSLDDNAKHAIWWYSHNSIMFRCINEALISGNISVIYSYRYIIKLLCRQLKILHKEYKKSITNNKLHLYRGQRLKLSLILLISKHINDLISLNSFVSTTLEEDIAKKFCLGRSKNNDEPVIFEIDIDLNSEQSIPFADIRQISRYPEEEEILISIGSIFRIESVNFDEKNELYRIHLSLSQHDQLTVNKYIEQTFETEIDSTNQSILFGKLLFDMGEFEFAIEYFDNKIRCLSDHNNHYRPTYLNNIGVCYNEIGRKDQAFKYYRMASQIYKQTKNQRGLGACYHNIASFYYDQGDYGSALRWALDALNERQEYQLERASTLDLLGCIQLAQRDAEAAMNNLQEALSIRIKYLGQINPNHPDIGISYFNLGKLDSKLSLFIDAQNNYSRAEEIFRHNYPKTHPLITEITQCLEQIKRQFQH</sequence>
<evidence type="ECO:0000313" key="10">
    <source>
        <dbReference type="EMBL" id="CAF0788754.1"/>
    </source>
</evidence>
<keyword evidence="6" id="KW-0802">TPR repeat</keyword>
<evidence type="ECO:0000256" key="6">
    <source>
        <dbReference type="ARBA" id="ARBA00022803"/>
    </source>
</evidence>
<dbReference type="Proteomes" id="UP000663854">
    <property type="component" value="Unassembled WGS sequence"/>
</dbReference>
<evidence type="ECO:0000256" key="1">
    <source>
        <dbReference type="ARBA" id="ARBA00009558"/>
    </source>
</evidence>
<accession>A0A813S1B4</accession>
<comment type="similarity">
    <text evidence="1 8">Belongs to the Arg-specific ADP-ribosyltransferase family.</text>
</comment>
<evidence type="ECO:0000313" key="11">
    <source>
        <dbReference type="Proteomes" id="UP000663854"/>
    </source>
</evidence>
<dbReference type="EMBL" id="CAJNOH010000034">
    <property type="protein sequence ID" value="CAF0788754.1"/>
    <property type="molecule type" value="Genomic_DNA"/>
</dbReference>
<dbReference type="AlphaFoldDB" id="A0A813S1B4"/>
<dbReference type="SMART" id="SM00028">
    <property type="entry name" value="TPR"/>
    <property type="match status" value="5"/>
</dbReference>
<dbReference type="Gene3D" id="1.25.40.10">
    <property type="entry name" value="Tetratricopeptide repeat domain"/>
    <property type="match status" value="2"/>
</dbReference>
<keyword evidence="8" id="KW-0520">NAD</keyword>
<reference evidence="10" key="1">
    <citation type="submission" date="2021-02" db="EMBL/GenBank/DDBJ databases">
        <authorList>
            <person name="Nowell W R."/>
        </authorList>
    </citation>
    <scope>NUCLEOTIDE SEQUENCE</scope>
</reference>
<keyword evidence="4" id="KW-0548">Nucleotidyltransferase</keyword>
<evidence type="ECO:0000256" key="5">
    <source>
        <dbReference type="ARBA" id="ARBA00022737"/>
    </source>
</evidence>
<organism evidence="10 11">
    <name type="scientific">Rotaria sordida</name>
    <dbReference type="NCBI Taxonomy" id="392033"/>
    <lineage>
        <taxon>Eukaryota</taxon>
        <taxon>Metazoa</taxon>
        <taxon>Spiralia</taxon>
        <taxon>Gnathifera</taxon>
        <taxon>Rotifera</taxon>
        <taxon>Eurotatoria</taxon>
        <taxon>Bdelloidea</taxon>
        <taxon>Philodinida</taxon>
        <taxon>Philodinidae</taxon>
        <taxon>Rotaria</taxon>
    </lineage>
</organism>
<dbReference type="Pfam" id="PF13374">
    <property type="entry name" value="TPR_10"/>
    <property type="match status" value="2"/>
</dbReference>
<comment type="caution">
    <text evidence="10">The sequence shown here is derived from an EMBL/GenBank/DDBJ whole genome shotgun (WGS) entry which is preliminary data.</text>
</comment>
<comment type="catalytic activity">
    <reaction evidence="7 8">
        <text>L-arginyl-[protein] + NAD(+) = N(omega)-(ADP-D-ribosyl)-L-arginyl-[protein] + nicotinamide + H(+)</text>
        <dbReference type="Rhea" id="RHEA:19149"/>
        <dbReference type="Rhea" id="RHEA-COMP:10532"/>
        <dbReference type="Rhea" id="RHEA-COMP:15087"/>
        <dbReference type="ChEBI" id="CHEBI:15378"/>
        <dbReference type="ChEBI" id="CHEBI:17154"/>
        <dbReference type="ChEBI" id="CHEBI:29965"/>
        <dbReference type="ChEBI" id="CHEBI:57540"/>
        <dbReference type="ChEBI" id="CHEBI:142554"/>
        <dbReference type="EC" id="2.4.2.31"/>
    </reaction>
</comment>